<proteinExistence type="predicted"/>
<keyword evidence="2" id="KW-1185">Reference proteome</keyword>
<dbReference type="KEGG" id="gme:Gmet_3593"/>
<evidence type="ECO:0000313" key="2">
    <source>
        <dbReference type="Proteomes" id="UP000007073"/>
    </source>
</evidence>
<dbReference type="EMBL" id="CP000148">
    <property type="protein sequence ID" value="AFR42809.1"/>
    <property type="molecule type" value="Genomic_DNA"/>
</dbReference>
<reference evidence="1 2" key="2">
    <citation type="journal article" date="2009" name="BMC Microbiol.">
        <title>The genome sequence of Geobacter metallireducens: features of metabolism, physiology and regulation common and dissimilar to Geobacter sulfurreducens.</title>
        <authorList>
            <person name="Aklujkar M."/>
            <person name="Krushkal J."/>
            <person name="DiBartolo G."/>
            <person name="Lapidus A."/>
            <person name="Land M.L."/>
            <person name="Lovley D.R."/>
        </authorList>
    </citation>
    <scope>NUCLEOTIDE SEQUENCE [LARGE SCALE GENOMIC DNA]</scope>
    <source>
        <strain evidence="2">ATCC 53774 / DSM 7210 / GS-15</strain>
    </source>
</reference>
<organism evidence="1 2">
    <name type="scientific">Geobacter metallireducens (strain ATCC 53774 / DSM 7210 / GS-15)</name>
    <dbReference type="NCBI Taxonomy" id="269799"/>
    <lineage>
        <taxon>Bacteria</taxon>
        <taxon>Pseudomonadati</taxon>
        <taxon>Thermodesulfobacteriota</taxon>
        <taxon>Desulfuromonadia</taxon>
        <taxon>Geobacterales</taxon>
        <taxon>Geobacteraceae</taxon>
        <taxon>Geobacter</taxon>
    </lineage>
</organism>
<gene>
    <name evidence="1" type="ordered locus">Gmet_3593</name>
</gene>
<protein>
    <submittedName>
        <fullName evidence="1">Uncharacterized protein</fullName>
    </submittedName>
</protein>
<dbReference type="HOGENOM" id="CLU_3099256_0_0_7"/>
<evidence type="ECO:0000313" key="1">
    <source>
        <dbReference type="EMBL" id="AFR42809.1"/>
    </source>
</evidence>
<dbReference type="AlphaFoldDB" id="J9JEM7"/>
<reference evidence="1 2" key="1">
    <citation type="submission" date="2005-10" db="EMBL/GenBank/DDBJ databases">
        <title>Complete sequence of Geobacter metallireducens GS-15.</title>
        <authorList>
            <consortium name="US DOE Joint Genome Institute"/>
            <person name="Copeland A."/>
            <person name="Lucas S."/>
            <person name="Lapidus A."/>
            <person name="Barry K."/>
            <person name="Detter J.C."/>
            <person name="Glavina T."/>
            <person name="Hammon N."/>
            <person name="Israni S."/>
            <person name="Pitluck S."/>
            <person name="Di Bartolo G."/>
            <person name="Chain P."/>
            <person name="Schmutz J."/>
            <person name="Larimer F."/>
            <person name="Land M."/>
            <person name="Kyrpides N."/>
            <person name="Ivanova N."/>
            <person name="Richardson P."/>
        </authorList>
    </citation>
    <scope>NUCLEOTIDE SEQUENCE [LARGE SCALE GENOMIC DNA]</scope>
    <source>
        <strain evidence="2">ATCC 53774 / DSM 7210 / GS-15</strain>
    </source>
</reference>
<sequence>MVGKSRMWLYVNAVLNWCRLAFCSGTVVMLWNTTPPCHLAGAPFGRSPAAN</sequence>
<accession>J9JEM7</accession>
<dbReference type="STRING" id="269799.Gmet_3593"/>
<name>J9JEM7_GEOMG</name>
<dbReference type="Proteomes" id="UP000007073">
    <property type="component" value="Chromosome"/>
</dbReference>